<organism evidence="2 5">
    <name type="scientific">Pseudoduganella umbonata</name>
    <dbReference type="NCBI Taxonomy" id="864828"/>
    <lineage>
        <taxon>Bacteria</taxon>
        <taxon>Pseudomonadati</taxon>
        <taxon>Pseudomonadota</taxon>
        <taxon>Betaproteobacteria</taxon>
        <taxon>Burkholderiales</taxon>
        <taxon>Oxalobacteraceae</taxon>
        <taxon>Telluria group</taxon>
        <taxon>Pseudoduganella</taxon>
    </lineage>
</organism>
<dbReference type="OrthoDB" id="6681382at2"/>
<dbReference type="Pfam" id="PF10014">
    <property type="entry name" value="2OG-Fe_Oxy_2"/>
    <property type="match status" value="1"/>
</dbReference>
<gene>
    <name evidence="3" type="ORF">FCL38_15215</name>
    <name evidence="2" type="ORF">FHS02_001729</name>
</gene>
<evidence type="ECO:0000313" key="3">
    <source>
        <dbReference type="EMBL" id="QCP11616.1"/>
    </source>
</evidence>
<feature type="compositionally biased region" description="Polar residues" evidence="1">
    <location>
        <begin position="255"/>
        <end position="266"/>
    </location>
</feature>
<evidence type="ECO:0000256" key="1">
    <source>
        <dbReference type="SAM" id="MobiDB-lite"/>
    </source>
</evidence>
<proteinExistence type="predicted"/>
<reference evidence="2 5" key="2">
    <citation type="submission" date="2020-08" db="EMBL/GenBank/DDBJ databases">
        <title>Genomic Encyclopedia of Type Strains, Phase III (KMG-III): the genomes of soil and plant-associated and newly described type strains.</title>
        <authorList>
            <person name="Whitman W."/>
        </authorList>
    </citation>
    <scope>NUCLEOTIDE SEQUENCE [LARGE SCALE GENOMIC DNA]</scope>
    <source>
        <strain evidence="2 5">CECT 7753</strain>
    </source>
</reference>
<dbReference type="InterPro" id="IPR018724">
    <property type="entry name" value="2OG-Fe_dioxygenase"/>
</dbReference>
<dbReference type="AlphaFoldDB" id="A0A4P8HR11"/>
<evidence type="ECO:0000313" key="4">
    <source>
        <dbReference type="Proteomes" id="UP000298763"/>
    </source>
</evidence>
<dbReference type="RefSeq" id="WP_137314463.1">
    <property type="nucleotide sequence ID" value="NZ_CP040017.1"/>
</dbReference>
<protein>
    <recommendedName>
        <fullName evidence="6">2OG-Fe dioxygenase family protein</fullName>
    </recommendedName>
</protein>
<sequence>MMPEFTSLDHVTQALRTQGWALLPPADVAALAGTPLAQLDALAPAWDSLELDNYLKDGGRYRRRRHSCFVQHDQELAQTAHRAHWQSVEYNALHGGMHRMFEPVLPETVAAPGWQGLLTALGRLFGAVRGEPTWYVEAHQFRIDTADGIGRPTPEGAHRDGVDYVAVILVGRHGIKGGETRIFEADGPNGKRFTMTEPWTMLLLDDATVIHESTPIQPLGAHGHRDTLVITYRAGNFQGEIQQGARDATGDAMQEATQDGQSPAGR</sequence>
<evidence type="ECO:0008006" key="6">
    <source>
        <dbReference type="Google" id="ProtNLM"/>
    </source>
</evidence>
<dbReference type="GO" id="GO:0051213">
    <property type="term" value="F:dioxygenase activity"/>
    <property type="evidence" value="ECO:0007669"/>
    <property type="project" value="InterPro"/>
</dbReference>
<dbReference type="Proteomes" id="UP000298763">
    <property type="component" value="Chromosome"/>
</dbReference>
<accession>A0A4P8HR11</accession>
<dbReference type="EMBL" id="CP040017">
    <property type="protein sequence ID" value="QCP11616.1"/>
    <property type="molecule type" value="Genomic_DNA"/>
</dbReference>
<reference evidence="3 4" key="1">
    <citation type="submission" date="2019-05" db="EMBL/GenBank/DDBJ databases">
        <title>Draft Genome Sequences of Six Type Strains of the Genus Massilia.</title>
        <authorList>
            <person name="Miess H."/>
            <person name="Frediansyhah A."/>
            <person name="Gross H."/>
        </authorList>
    </citation>
    <scope>NUCLEOTIDE SEQUENCE [LARGE SCALE GENOMIC DNA]</scope>
    <source>
        <strain evidence="3 4">DSMZ 26121</strain>
    </source>
</reference>
<evidence type="ECO:0000313" key="5">
    <source>
        <dbReference type="Proteomes" id="UP000584325"/>
    </source>
</evidence>
<evidence type="ECO:0000313" key="2">
    <source>
        <dbReference type="EMBL" id="MBB3220930.1"/>
    </source>
</evidence>
<feature type="region of interest" description="Disordered" evidence="1">
    <location>
        <begin position="244"/>
        <end position="266"/>
    </location>
</feature>
<dbReference type="Proteomes" id="UP000584325">
    <property type="component" value="Unassembled WGS sequence"/>
</dbReference>
<dbReference type="Gene3D" id="2.60.120.620">
    <property type="entry name" value="q2cbj1_9rhob like domain"/>
    <property type="match status" value="1"/>
</dbReference>
<keyword evidence="4" id="KW-1185">Reference proteome</keyword>
<dbReference type="EMBL" id="JACHXS010000002">
    <property type="protein sequence ID" value="MBB3220930.1"/>
    <property type="molecule type" value="Genomic_DNA"/>
</dbReference>
<name>A0A4P8HR11_9BURK</name>